<keyword evidence="2" id="KW-1185">Reference proteome</keyword>
<name>A0A266Q2A8_9GAMM</name>
<gene>
    <name evidence="1" type="ORF">CBP51_19445</name>
</gene>
<dbReference type="EMBL" id="NHNI01000003">
    <property type="protein sequence ID" value="OZY83998.1"/>
    <property type="molecule type" value="Genomic_DNA"/>
</dbReference>
<evidence type="ECO:0000313" key="1">
    <source>
        <dbReference type="EMBL" id="OZY83998.1"/>
    </source>
</evidence>
<evidence type="ECO:0000313" key="2">
    <source>
        <dbReference type="Proteomes" id="UP000216101"/>
    </source>
</evidence>
<sequence length="114" mass="12755">MMAFVITLLIFLIVVAVLLWVRTPHYFMGQADVIALLKKVLVGQASENEWAIFLSTSFRHCPPLEPIRDACAAIDEKEYLGHTRAGFLFSETGLAQLRAILQQVEALDLESGEH</sequence>
<reference evidence="2" key="1">
    <citation type="submission" date="2017-05" db="EMBL/GenBank/DDBJ databases">
        <authorList>
            <person name="Barney B.M."/>
        </authorList>
    </citation>
    <scope>NUCLEOTIDE SEQUENCE [LARGE SCALE GENOMIC DNA]</scope>
    <source>
        <strain evidence="2">PSBB022</strain>
    </source>
</reference>
<organism evidence="1 2">
    <name type="scientific">Cellvibrio mixtus</name>
    <dbReference type="NCBI Taxonomy" id="39650"/>
    <lineage>
        <taxon>Bacteria</taxon>
        <taxon>Pseudomonadati</taxon>
        <taxon>Pseudomonadota</taxon>
        <taxon>Gammaproteobacteria</taxon>
        <taxon>Cellvibrionales</taxon>
        <taxon>Cellvibrionaceae</taxon>
        <taxon>Cellvibrio</taxon>
    </lineage>
</organism>
<accession>A0A266Q2A8</accession>
<dbReference type="AlphaFoldDB" id="A0A266Q2A8"/>
<dbReference type="Proteomes" id="UP000216101">
    <property type="component" value="Unassembled WGS sequence"/>
</dbReference>
<protein>
    <submittedName>
        <fullName evidence="1">Uncharacterized protein</fullName>
    </submittedName>
</protein>
<proteinExistence type="predicted"/>
<comment type="caution">
    <text evidence="1">The sequence shown here is derived from an EMBL/GenBank/DDBJ whole genome shotgun (WGS) entry which is preliminary data.</text>
</comment>